<dbReference type="EC" id="5.4.99.-" evidence="3"/>
<dbReference type="Pfam" id="PF00849">
    <property type="entry name" value="PseudoU_synth_2"/>
    <property type="match status" value="1"/>
</dbReference>
<keyword evidence="3" id="KW-0413">Isomerase</keyword>
<keyword evidence="2" id="KW-0694">RNA-binding</keyword>
<comment type="function">
    <text evidence="3">Responsible for synthesis of pseudouridine from uracil.</text>
</comment>
<dbReference type="Gene3D" id="3.30.2350.10">
    <property type="entry name" value="Pseudouridine synthase"/>
    <property type="match status" value="1"/>
</dbReference>
<dbReference type="GO" id="GO:0003723">
    <property type="term" value="F:RNA binding"/>
    <property type="evidence" value="ECO:0007669"/>
    <property type="project" value="UniProtKB-KW"/>
</dbReference>
<feature type="region of interest" description="Disordered" evidence="4">
    <location>
        <begin position="1"/>
        <end position="60"/>
    </location>
</feature>
<evidence type="ECO:0000313" key="7">
    <source>
        <dbReference type="Proteomes" id="UP000070444"/>
    </source>
</evidence>
<feature type="compositionally biased region" description="Polar residues" evidence="4">
    <location>
        <begin position="26"/>
        <end position="47"/>
    </location>
</feature>
<dbReference type="EMBL" id="KQ964545">
    <property type="protein sequence ID" value="KXN69162.1"/>
    <property type="molecule type" value="Genomic_DNA"/>
</dbReference>
<evidence type="ECO:0000313" key="6">
    <source>
        <dbReference type="EMBL" id="KXN69162.1"/>
    </source>
</evidence>
<feature type="active site" evidence="1">
    <location>
        <position position="206"/>
    </location>
</feature>
<dbReference type="PANTHER" id="PTHR21600">
    <property type="entry name" value="MITOCHONDRIAL RNA PSEUDOURIDINE SYNTHASE"/>
    <property type="match status" value="1"/>
</dbReference>
<dbReference type="GO" id="GO:0009982">
    <property type="term" value="F:pseudouridine synthase activity"/>
    <property type="evidence" value="ECO:0007669"/>
    <property type="project" value="InterPro"/>
</dbReference>
<feature type="domain" description="Pseudouridine synthase RsuA/RluA-like" evidence="5">
    <location>
        <begin position="163"/>
        <end position="311"/>
    </location>
</feature>
<comment type="catalytic activity">
    <reaction evidence="3">
        <text>a uridine in RNA = a pseudouridine in RNA</text>
        <dbReference type="Rhea" id="RHEA:48348"/>
        <dbReference type="Rhea" id="RHEA-COMP:12068"/>
        <dbReference type="Rhea" id="RHEA-COMP:12069"/>
        <dbReference type="ChEBI" id="CHEBI:65314"/>
        <dbReference type="ChEBI" id="CHEBI:65315"/>
    </reaction>
</comment>
<dbReference type="SUPFAM" id="SSF55120">
    <property type="entry name" value="Pseudouridine synthase"/>
    <property type="match status" value="1"/>
</dbReference>
<dbReference type="InterPro" id="IPR006225">
    <property type="entry name" value="PsdUridine_synth_RluC/D"/>
</dbReference>
<dbReference type="OrthoDB" id="424794at2759"/>
<organism evidence="6 7">
    <name type="scientific">Conidiobolus coronatus (strain ATCC 28846 / CBS 209.66 / NRRL 28638)</name>
    <name type="common">Delacroixia coronata</name>
    <dbReference type="NCBI Taxonomy" id="796925"/>
    <lineage>
        <taxon>Eukaryota</taxon>
        <taxon>Fungi</taxon>
        <taxon>Fungi incertae sedis</taxon>
        <taxon>Zoopagomycota</taxon>
        <taxon>Entomophthoromycotina</taxon>
        <taxon>Entomophthoromycetes</taxon>
        <taxon>Entomophthorales</taxon>
        <taxon>Ancylistaceae</taxon>
        <taxon>Conidiobolus</taxon>
    </lineage>
</organism>
<dbReference type="AlphaFoldDB" id="A0A137P2B3"/>
<dbReference type="OMA" id="YWFEVIV"/>
<feature type="compositionally biased region" description="Low complexity" evidence="4">
    <location>
        <begin position="1"/>
        <end position="14"/>
    </location>
</feature>
<reference evidence="6 7" key="1">
    <citation type="journal article" date="2015" name="Genome Biol. Evol.">
        <title>Phylogenomic analyses indicate that early fungi evolved digesting cell walls of algal ancestors of land plants.</title>
        <authorList>
            <person name="Chang Y."/>
            <person name="Wang S."/>
            <person name="Sekimoto S."/>
            <person name="Aerts A.L."/>
            <person name="Choi C."/>
            <person name="Clum A."/>
            <person name="LaButti K.M."/>
            <person name="Lindquist E.A."/>
            <person name="Yee Ngan C."/>
            <person name="Ohm R.A."/>
            <person name="Salamov A.A."/>
            <person name="Grigoriev I.V."/>
            <person name="Spatafora J.W."/>
            <person name="Berbee M.L."/>
        </authorList>
    </citation>
    <scope>NUCLEOTIDE SEQUENCE [LARGE SCALE GENOMIC DNA]</scope>
    <source>
        <strain evidence="6 7">NRRL 28638</strain>
    </source>
</reference>
<feature type="region of interest" description="Disordered" evidence="4">
    <location>
        <begin position="401"/>
        <end position="435"/>
    </location>
</feature>
<evidence type="ECO:0000256" key="4">
    <source>
        <dbReference type="SAM" id="MobiDB-lite"/>
    </source>
</evidence>
<dbReference type="InterPro" id="IPR020103">
    <property type="entry name" value="PsdUridine_synth_cat_dom_sf"/>
</dbReference>
<dbReference type="STRING" id="796925.A0A137P2B3"/>
<sequence>MSTDNNNNTENINNGAEISANLAEVPTTSTQQAPKRAISPSNANSDSQSKKVRSKAPSKSTEVGEYIIDGPLRRVKPYDYTYSTYAKGRWLNRGVLEVFQSEFLDQSSEYYASCIESGKITVNDKVVPADFKLKNGNVVKHKIHRHEPPVKSEELDIVMLTDDLVVVDKPCSIPVHPSGRYHFNTLKHILEQDHNINQFYAINRLDRLTSGIVLIARSSKHAHKMEKLMKSRQIQKFYLTQVRGKFHASIKCSEPIKTVNYKLGLNEVLPEGKESETHFKLINYNENEDLSLVLCKPLTGRTHQIRVHLQHLGFPIINDPLYNSTYKAELEVKKQTLPATIGTCEVCKWDILRDPEDYELDLNLHAFEYRVDGQVYRSKKLPKWVGGLVSVDDVIEIKFDSDNEDAEQNGDNAKETAAVEGKDDSKVDNNEIKEE</sequence>
<dbReference type="PROSITE" id="PS50889">
    <property type="entry name" value="S4"/>
    <property type="match status" value="1"/>
</dbReference>
<dbReference type="NCBIfam" id="TIGR00005">
    <property type="entry name" value="rluA_subfam"/>
    <property type="match status" value="1"/>
</dbReference>
<dbReference type="Proteomes" id="UP000070444">
    <property type="component" value="Unassembled WGS sequence"/>
</dbReference>
<name>A0A137P2B3_CONC2</name>
<dbReference type="PANTHER" id="PTHR21600:SF40">
    <property type="entry name" value="PSEUDOURIDYLATE SYNTHASE RPUSD2"/>
    <property type="match status" value="1"/>
</dbReference>
<proteinExistence type="inferred from homology"/>
<evidence type="ECO:0000256" key="1">
    <source>
        <dbReference type="PIRSR" id="PIRSR606225-1"/>
    </source>
</evidence>
<accession>A0A137P2B3</accession>
<feature type="compositionally biased region" description="Basic and acidic residues" evidence="4">
    <location>
        <begin position="420"/>
        <end position="435"/>
    </location>
</feature>
<dbReference type="PROSITE" id="PS01129">
    <property type="entry name" value="PSI_RLU"/>
    <property type="match status" value="1"/>
</dbReference>
<evidence type="ECO:0000256" key="2">
    <source>
        <dbReference type="PROSITE-ProRule" id="PRU00182"/>
    </source>
</evidence>
<protein>
    <recommendedName>
        <fullName evidence="3">Pseudouridine synthase</fullName>
        <ecNumber evidence="3">5.4.99.-</ecNumber>
    </recommendedName>
</protein>
<dbReference type="InterPro" id="IPR050188">
    <property type="entry name" value="RluA_PseudoU_synthase"/>
</dbReference>
<dbReference type="GO" id="GO:0000455">
    <property type="term" value="P:enzyme-directed rRNA pseudouridine synthesis"/>
    <property type="evidence" value="ECO:0007669"/>
    <property type="project" value="TreeGrafter"/>
</dbReference>
<gene>
    <name evidence="6" type="ORF">CONCODRAFT_59619</name>
</gene>
<evidence type="ECO:0000259" key="5">
    <source>
        <dbReference type="Pfam" id="PF00849"/>
    </source>
</evidence>
<dbReference type="InterPro" id="IPR006145">
    <property type="entry name" value="PsdUridine_synth_RsuA/RluA"/>
</dbReference>
<dbReference type="CDD" id="cd02557">
    <property type="entry name" value="PseudoU_synth_ScRIB2"/>
    <property type="match status" value="1"/>
</dbReference>
<comment type="similarity">
    <text evidence="3">Belongs to the pseudouridine synthase RluA family.</text>
</comment>
<evidence type="ECO:0000256" key="3">
    <source>
        <dbReference type="RuleBase" id="RU362028"/>
    </source>
</evidence>
<dbReference type="InterPro" id="IPR006224">
    <property type="entry name" value="PsdUridine_synth_RluA-like_CS"/>
</dbReference>
<keyword evidence="7" id="KW-1185">Reference proteome</keyword>